<dbReference type="EMBL" id="AP018248">
    <property type="protein sequence ID" value="BAY99076.1"/>
    <property type="molecule type" value="Genomic_DNA"/>
</dbReference>
<sequence>MNYPLPIGITSLLLTATVFITPSLALKTVNHQGMQSSTPATGLQNNQGEYLLAQYPSSCRRIMARNGLYVLQKPTVDSQVVALLDYGTNVTISDRGKNGWVPITSPVNGYILHTNFLSSCQASKAATPPELNFCRKVAADGGLVVRTAPSSNSARVGVIPNGRNVVIAPGKNGWLPISSPLMGYAQSRYLAYCPKTQ</sequence>
<dbReference type="KEGG" id="ttq:NIES37_30550"/>
<reference evidence="1 2" key="1">
    <citation type="submission" date="2017-06" db="EMBL/GenBank/DDBJ databases">
        <title>Genome sequencing of cyanobaciteial culture collection at National Institute for Environmental Studies (NIES).</title>
        <authorList>
            <person name="Hirose Y."/>
            <person name="Shimura Y."/>
            <person name="Fujisawa T."/>
            <person name="Nakamura Y."/>
            <person name="Kawachi M."/>
        </authorList>
    </citation>
    <scope>NUCLEOTIDE SEQUENCE [LARGE SCALE GENOMIC DNA]</scope>
    <source>
        <strain evidence="1 2">NIES-37</strain>
    </source>
</reference>
<organism evidence="1 2">
    <name type="scientific">Tolypothrix tenuis PCC 7101</name>
    <dbReference type="NCBI Taxonomy" id="231146"/>
    <lineage>
        <taxon>Bacteria</taxon>
        <taxon>Bacillati</taxon>
        <taxon>Cyanobacteriota</taxon>
        <taxon>Cyanophyceae</taxon>
        <taxon>Nostocales</taxon>
        <taxon>Tolypothrichaceae</taxon>
        <taxon>Tolypothrix</taxon>
    </lineage>
</organism>
<gene>
    <name evidence="1" type="ORF">NIES37_30550</name>
</gene>
<keyword evidence="2" id="KW-1185">Reference proteome</keyword>
<evidence type="ECO:0000313" key="2">
    <source>
        <dbReference type="Proteomes" id="UP000218785"/>
    </source>
</evidence>
<evidence type="ECO:0000313" key="1">
    <source>
        <dbReference type="EMBL" id="BAY99076.1"/>
    </source>
</evidence>
<name>A0A1Z4N008_9CYAN</name>
<dbReference type="RefSeq" id="WP_096576954.1">
    <property type="nucleotide sequence ID" value="NZ_CAWNJS010000001.1"/>
</dbReference>
<proteinExistence type="predicted"/>
<dbReference type="Proteomes" id="UP000218785">
    <property type="component" value="Chromosome"/>
</dbReference>
<dbReference type="Gene3D" id="2.30.30.40">
    <property type="entry name" value="SH3 Domains"/>
    <property type="match status" value="2"/>
</dbReference>
<dbReference type="AlphaFoldDB" id="A0A1Z4N008"/>
<accession>A0A1Z4N008</accession>
<protein>
    <submittedName>
        <fullName evidence="1">Uncharacterized protein</fullName>
    </submittedName>
</protein>